<sequence length="193" mass="20994">MVVAQQVGWDWSQHEMACSLSREGMSCKVTGRPRVSAQGHPARFTDLTPEPMLLIAATSRPTRSPLACASCWNVGHSQDRPPDAAGGLSRCPLTANTFAPFVLRDHPGAHAPGSPVSCFLFPVSCFLFPVSCFLFPVSCFLFPVSCFLFPISCFLSPVSYLLFPISCFLSPVSYLLPNTHSQQTDLDRPQTPG</sequence>
<evidence type="ECO:0000256" key="1">
    <source>
        <dbReference type="SAM" id="Phobius"/>
    </source>
</evidence>
<keyword evidence="3" id="KW-1185">Reference proteome</keyword>
<gene>
    <name evidence="2" type="ORF">Mal4_01030</name>
</gene>
<feature type="transmembrane region" description="Helical" evidence="1">
    <location>
        <begin position="126"/>
        <end position="151"/>
    </location>
</feature>
<keyword evidence="1" id="KW-0812">Transmembrane</keyword>
<evidence type="ECO:0000313" key="2">
    <source>
        <dbReference type="EMBL" id="QDU35821.1"/>
    </source>
</evidence>
<name>A0A517Z008_9PLAN</name>
<proteinExistence type="predicted"/>
<dbReference type="KEGG" id="mri:Mal4_01030"/>
<keyword evidence="1" id="KW-0472">Membrane</keyword>
<evidence type="ECO:0000313" key="3">
    <source>
        <dbReference type="Proteomes" id="UP000320496"/>
    </source>
</evidence>
<feature type="transmembrane region" description="Helical" evidence="1">
    <location>
        <begin position="158"/>
        <end position="176"/>
    </location>
</feature>
<keyword evidence="1" id="KW-1133">Transmembrane helix</keyword>
<accession>A0A517Z008</accession>
<protein>
    <submittedName>
        <fullName evidence="2">Uncharacterized protein</fullName>
    </submittedName>
</protein>
<reference evidence="2 3" key="1">
    <citation type="submission" date="2019-02" db="EMBL/GenBank/DDBJ databases">
        <title>Deep-cultivation of Planctomycetes and their phenomic and genomic characterization uncovers novel biology.</title>
        <authorList>
            <person name="Wiegand S."/>
            <person name="Jogler M."/>
            <person name="Boedeker C."/>
            <person name="Pinto D."/>
            <person name="Vollmers J."/>
            <person name="Rivas-Marin E."/>
            <person name="Kohn T."/>
            <person name="Peeters S.H."/>
            <person name="Heuer A."/>
            <person name="Rast P."/>
            <person name="Oberbeckmann S."/>
            <person name="Bunk B."/>
            <person name="Jeske O."/>
            <person name="Meyerdierks A."/>
            <person name="Storesund J.E."/>
            <person name="Kallscheuer N."/>
            <person name="Luecker S."/>
            <person name="Lage O.M."/>
            <person name="Pohl T."/>
            <person name="Merkel B.J."/>
            <person name="Hornburger P."/>
            <person name="Mueller R.-W."/>
            <person name="Bruemmer F."/>
            <person name="Labrenz M."/>
            <person name="Spormann A.M."/>
            <person name="Op den Camp H."/>
            <person name="Overmann J."/>
            <person name="Amann R."/>
            <person name="Jetten M.S.M."/>
            <person name="Mascher T."/>
            <person name="Medema M.H."/>
            <person name="Devos D.P."/>
            <person name="Kaster A.-K."/>
            <person name="Ovreas L."/>
            <person name="Rohde M."/>
            <person name="Galperin M.Y."/>
            <person name="Jogler C."/>
        </authorList>
    </citation>
    <scope>NUCLEOTIDE SEQUENCE [LARGE SCALE GENOMIC DNA]</scope>
    <source>
        <strain evidence="2 3">Mal4</strain>
    </source>
</reference>
<dbReference type="EMBL" id="CP036275">
    <property type="protein sequence ID" value="QDU35821.1"/>
    <property type="molecule type" value="Genomic_DNA"/>
</dbReference>
<organism evidence="2 3">
    <name type="scientific">Maioricimonas rarisocia</name>
    <dbReference type="NCBI Taxonomy" id="2528026"/>
    <lineage>
        <taxon>Bacteria</taxon>
        <taxon>Pseudomonadati</taxon>
        <taxon>Planctomycetota</taxon>
        <taxon>Planctomycetia</taxon>
        <taxon>Planctomycetales</taxon>
        <taxon>Planctomycetaceae</taxon>
        <taxon>Maioricimonas</taxon>
    </lineage>
</organism>
<dbReference type="AlphaFoldDB" id="A0A517Z008"/>
<dbReference type="Proteomes" id="UP000320496">
    <property type="component" value="Chromosome"/>
</dbReference>